<dbReference type="FunFam" id="2.60.110.10:FF:000003">
    <property type="entry name" value="Thaumatin I"/>
    <property type="match status" value="1"/>
</dbReference>
<evidence type="ECO:0000256" key="1">
    <source>
        <dbReference type="ARBA" id="ARBA00010607"/>
    </source>
</evidence>
<keyword evidence="5" id="KW-1185">Reference proteome</keyword>
<evidence type="ECO:0000313" key="4">
    <source>
        <dbReference type="EMBL" id="GMN32254.1"/>
    </source>
</evidence>
<keyword evidence="2" id="KW-1015">Disulfide bond</keyword>
<dbReference type="SMART" id="SM00205">
    <property type="entry name" value="THN"/>
    <property type="match status" value="2"/>
</dbReference>
<evidence type="ECO:0000256" key="3">
    <source>
        <dbReference type="SAM" id="SignalP"/>
    </source>
</evidence>
<dbReference type="Proteomes" id="UP001187192">
    <property type="component" value="Unassembled WGS sequence"/>
</dbReference>
<comment type="similarity">
    <text evidence="1">Belongs to the thaumatin family.</text>
</comment>
<feature type="chain" id="PRO_5041700110" description="Thaumatin-like protein" evidence="3">
    <location>
        <begin position="28"/>
        <end position="361"/>
    </location>
</feature>
<dbReference type="PRINTS" id="PR00347">
    <property type="entry name" value="THAUMATIN"/>
</dbReference>
<gene>
    <name evidence="4" type="ORF">TIFTF001_003594</name>
</gene>
<keyword evidence="3" id="KW-0732">Signal</keyword>
<dbReference type="InterPro" id="IPR037176">
    <property type="entry name" value="Osmotin/thaumatin-like_sf"/>
</dbReference>
<evidence type="ECO:0008006" key="6">
    <source>
        <dbReference type="Google" id="ProtNLM"/>
    </source>
</evidence>
<dbReference type="EMBL" id="BTGU01000003">
    <property type="protein sequence ID" value="GMN32254.1"/>
    <property type="molecule type" value="Genomic_DNA"/>
</dbReference>
<dbReference type="Pfam" id="PF00314">
    <property type="entry name" value="Thaumatin"/>
    <property type="match status" value="2"/>
</dbReference>
<protein>
    <recommendedName>
        <fullName evidence="6">Thaumatin-like protein</fullName>
    </recommendedName>
</protein>
<reference evidence="4" key="1">
    <citation type="submission" date="2023-07" db="EMBL/GenBank/DDBJ databases">
        <title>draft genome sequence of fig (Ficus carica).</title>
        <authorList>
            <person name="Takahashi T."/>
            <person name="Nishimura K."/>
        </authorList>
    </citation>
    <scope>NUCLEOTIDE SEQUENCE</scope>
</reference>
<comment type="caution">
    <text evidence="4">The sequence shown here is derived from an EMBL/GenBank/DDBJ whole genome shotgun (WGS) entry which is preliminary data.</text>
</comment>
<dbReference type="InterPro" id="IPR001938">
    <property type="entry name" value="Thaumatin"/>
</dbReference>
<sequence length="361" mass="38755">MGLFQNLPIVSFFLLLIFIISIPSTQATRIEILNNCSDTVWAATNPGGGKKLNHGETWNLTVTAYGNTTAGGRIWGRTNCAFGPDGLGKCESGDCGGLLECKIDGQSPNTVAVYLLNQTTDTDLFYVSVVEGFNIPIEFRPLSPKACSKASKCAEDVNGLCPMELRDPGGCNNPCTVFSNDQFCCFSGTSICEPTSYSMFFKDLCPEAFTYPFDVGQSNACPAGTDYKVVFCPSRSRSKTSSSDTNSTDKYNTANFDNRNNCNYTVWAAAVPGGGMLLNPGETWTFDVPADSGYGKAPNTLAEFALNQFNNLDFFDISLVDGFNVPMEFSPTSGGCRGIRCTADIKGQCPNELSAPGGCNM</sequence>
<evidence type="ECO:0000313" key="5">
    <source>
        <dbReference type="Proteomes" id="UP001187192"/>
    </source>
</evidence>
<feature type="signal peptide" evidence="3">
    <location>
        <begin position="1"/>
        <end position="27"/>
    </location>
</feature>
<dbReference type="PANTHER" id="PTHR31048">
    <property type="entry name" value="OS03G0233200 PROTEIN"/>
    <property type="match status" value="1"/>
</dbReference>
<proteinExistence type="inferred from homology"/>
<name>A0AA87ZFP7_FICCA</name>
<dbReference type="PROSITE" id="PS51367">
    <property type="entry name" value="THAUMATIN_2"/>
    <property type="match status" value="2"/>
</dbReference>
<accession>A0AA87ZFP7</accession>
<dbReference type="SUPFAM" id="SSF49870">
    <property type="entry name" value="Osmotin, thaumatin-like protein"/>
    <property type="match status" value="2"/>
</dbReference>
<dbReference type="AlphaFoldDB" id="A0AA87ZFP7"/>
<dbReference type="Gene3D" id="2.60.110.10">
    <property type="entry name" value="Thaumatin"/>
    <property type="match status" value="3"/>
</dbReference>
<evidence type="ECO:0000256" key="2">
    <source>
        <dbReference type="ARBA" id="ARBA00023157"/>
    </source>
</evidence>
<organism evidence="4 5">
    <name type="scientific">Ficus carica</name>
    <name type="common">Common fig</name>
    <dbReference type="NCBI Taxonomy" id="3494"/>
    <lineage>
        <taxon>Eukaryota</taxon>
        <taxon>Viridiplantae</taxon>
        <taxon>Streptophyta</taxon>
        <taxon>Embryophyta</taxon>
        <taxon>Tracheophyta</taxon>
        <taxon>Spermatophyta</taxon>
        <taxon>Magnoliopsida</taxon>
        <taxon>eudicotyledons</taxon>
        <taxon>Gunneridae</taxon>
        <taxon>Pentapetalae</taxon>
        <taxon>rosids</taxon>
        <taxon>fabids</taxon>
        <taxon>Rosales</taxon>
        <taxon>Moraceae</taxon>
        <taxon>Ficeae</taxon>
        <taxon>Ficus</taxon>
    </lineage>
</organism>